<evidence type="ECO:0000256" key="2">
    <source>
        <dbReference type="SAM" id="Phobius"/>
    </source>
</evidence>
<dbReference type="PANTHER" id="PTHR39430:SF1">
    <property type="entry name" value="PROTEASE"/>
    <property type="match status" value="1"/>
</dbReference>
<keyword evidence="2" id="KW-0812">Transmembrane</keyword>
<dbReference type="PANTHER" id="PTHR39430">
    <property type="entry name" value="MEMBRANE-ASSOCIATED PROTEASE-RELATED"/>
    <property type="match status" value="1"/>
</dbReference>
<dbReference type="GO" id="GO:0004175">
    <property type="term" value="F:endopeptidase activity"/>
    <property type="evidence" value="ECO:0007669"/>
    <property type="project" value="UniProtKB-ARBA"/>
</dbReference>
<evidence type="ECO:0000313" key="4">
    <source>
        <dbReference type="EMBL" id="ABJ88276.1"/>
    </source>
</evidence>
<gene>
    <name evidence="4" type="ordered locus">Acid_7367</name>
</gene>
<feature type="transmembrane region" description="Helical" evidence="2">
    <location>
        <begin position="12"/>
        <end position="36"/>
    </location>
</feature>
<accession>Q01PZ4</accession>
<feature type="region of interest" description="Disordered" evidence="1">
    <location>
        <begin position="272"/>
        <end position="294"/>
    </location>
</feature>
<feature type="domain" description="CAAX prenyl protease 2/Lysostaphin resistance protein A-like" evidence="3">
    <location>
        <begin position="120"/>
        <end position="211"/>
    </location>
</feature>
<keyword evidence="2" id="KW-1133">Transmembrane helix</keyword>
<feature type="transmembrane region" description="Helical" evidence="2">
    <location>
        <begin position="147"/>
        <end position="168"/>
    </location>
</feature>
<feature type="transmembrane region" description="Helical" evidence="2">
    <location>
        <begin position="82"/>
        <end position="110"/>
    </location>
</feature>
<reference evidence="4" key="1">
    <citation type="submission" date="2006-10" db="EMBL/GenBank/DDBJ databases">
        <title>Complete sequence of Solibacter usitatus Ellin6076.</title>
        <authorList>
            <consortium name="US DOE Joint Genome Institute"/>
            <person name="Copeland A."/>
            <person name="Lucas S."/>
            <person name="Lapidus A."/>
            <person name="Barry K."/>
            <person name="Detter J.C."/>
            <person name="Glavina del Rio T."/>
            <person name="Hammon N."/>
            <person name="Israni S."/>
            <person name="Dalin E."/>
            <person name="Tice H."/>
            <person name="Pitluck S."/>
            <person name="Thompson L.S."/>
            <person name="Brettin T."/>
            <person name="Bruce D."/>
            <person name="Han C."/>
            <person name="Tapia R."/>
            <person name="Gilna P."/>
            <person name="Schmutz J."/>
            <person name="Larimer F."/>
            <person name="Land M."/>
            <person name="Hauser L."/>
            <person name="Kyrpides N."/>
            <person name="Mikhailova N."/>
            <person name="Janssen P.H."/>
            <person name="Kuske C.R."/>
            <person name="Richardson P."/>
        </authorList>
    </citation>
    <scope>NUCLEOTIDE SEQUENCE</scope>
    <source>
        <strain evidence="4">Ellin6076</strain>
    </source>
</reference>
<dbReference type="eggNOG" id="COG1266">
    <property type="taxonomic scope" value="Bacteria"/>
</dbReference>
<dbReference type="HOGENOM" id="CLU_051806_4_1_0"/>
<feature type="transmembrane region" description="Helical" evidence="2">
    <location>
        <begin position="206"/>
        <end position="225"/>
    </location>
</feature>
<dbReference type="AlphaFoldDB" id="Q01PZ4"/>
<dbReference type="GO" id="GO:0080120">
    <property type="term" value="P:CAAX-box protein maturation"/>
    <property type="evidence" value="ECO:0007669"/>
    <property type="project" value="UniProtKB-ARBA"/>
</dbReference>
<protein>
    <submittedName>
        <fullName evidence="4">Abortive infection protein</fullName>
    </submittedName>
</protein>
<keyword evidence="2" id="KW-0472">Membrane</keyword>
<feature type="transmembrane region" description="Helical" evidence="2">
    <location>
        <begin position="245"/>
        <end position="265"/>
    </location>
</feature>
<evidence type="ECO:0000256" key="1">
    <source>
        <dbReference type="SAM" id="MobiDB-lite"/>
    </source>
</evidence>
<dbReference type="KEGG" id="sus:Acid_7367"/>
<dbReference type="InterPro" id="IPR003675">
    <property type="entry name" value="Rce1/LyrA-like_dom"/>
</dbReference>
<name>Q01PZ4_SOLUE</name>
<organism evidence="4">
    <name type="scientific">Solibacter usitatus (strain Ellin6076)</name>
    <dbReference type="NCBI Taxonomy" id="234267"/>
    <lineage>
        <taxon>Bacteria</taxon>
        <taxon>Pseudomonadati</taxon>
        <taxon>Acidobacteriota</taxon>
        <taxon>Terriglobia</taxon>
        <taxon>Bryobacterales</taxon>
        <taxon>Solibacteraceae</taxon>
        <taxon>Candidatus Solibacter</taxon>
    </lineage>
</organism>
<evidence type="ECO:0000259" key="3">
    <source>
        <dbReference type="Pfam" id="PF02517"/>
    </source>
</evidence>
<feature type="transmembrane region" description="Helical" evidence="2">
    <location>
        <begin position="116"/>
        <end position="135"/>
    </location>
</feature>
<feature type="transmembrane region" description="Helical" evidence="2">
    <location>
        <begin position="42"/>
        <end position="62"/>
    </location>
</feature>
<sequence length="294" mass="31101">MQTPAKDPLRIGIHVAVYVALYFATAFVFSGLLLWLGGYLTGVTGTGLLSAIFANWLALRIYEDRHLIQIGLWLNRVSAENLMLGLAGGTGAAVLVLGPALAVGAAHLVATPDDQPTAGSIIFVSILLAAGSVGEELFFRGYGFQKLVAACGPWATVVPVGIVFGLLHGGNPSASWFSAVNTAGFGILFGYGFLRSRDLWLPIGLHFGWNFTLPLFGVNVSGLRMKVTGYEMAWNAGTVWSGGEYGPEASILTSVILVGLFAYVWKAPIRRQSSPLTDPPAESTVCEVSPSLPS</sequence>
<dbReference type="EMBL" id="CP000473">
    <property type="protein sequence ID" value="ABJ88276.1"/>
    <property type="molecule type" value="Genomic_DNA"/>
</dbReference>
<dbReference type="Pfam" id="PF02517">
    <property type="entry name" value="Rce1-like"/>
    <property type="match status" value="1"/>
</dbReference>
<dbReference type="InParanoid" id="Q01PZ4"/>
<dbReference type="OrthoDB" id="324900at2"/>
<proteinExistence type="predicted"/>
<feature type="transmembrane region" description="Helical" evidence="2">
    <location>
        <begin position="174"/>
        <end position="194"/>
    </location>
</feature>
<dbReference type="STRING" id="234267.Acid_7367"/>